<proteinExistence type="predicted"/>
<dbReference type="Pfam" id="PF24564">
    <property type="entry name" value="DUF7605"/>
    <property type="match status" value="1"/>
</dbReference>
<reference evidence="6" key="1">
    <citation type="journal article" date="2013" name="Genome Announc.">
        <title>Draft genome sequence of the ascomycete Phaeoacremonium aleophilum strain UCR-PA7, a causal agent of the esca disease complex in grapevines.</title>
        <authorList>
            <person name="Blanco-Ulate B."/>
            <person name="Rolshausen P."/>
            <person name="Cantu D."/>
        </authorList>
    </citation>
    <scope>NUCLEOTIDE SEQUENCE [LARGE SCALE GENOMIC DNA]</scope>
    <source>
        <strain evidence="6">UCR-PA7</strain>
    </source>
</reference>
<feature type="compositionally biased region" description="Polar residues" evidence="2">
    <location>
        <begin position="933"/>
        <end position="942"/>
    </location>
</feature>
<evidence type="ECO:0000259" key="4">
    <source>
        <dbReference type="Pfam" id="PF24564"/>
    </source>
</evidence>
<feature type="domain" description="Dynamin N-terminal" evidence="3">
    <location>
        <begin position="105"/>
        <end position="359"/>
    </location>
</feature>
<dbReference type="InterPro" id="IPR056024">
    <property type="entry name" value="DUF7605"/>
</dbReference>
<dbReference type="OrthoDB" id="3598281at2759"/>
<keyword evidence="6" id="KW-1185">Reference proteome</keyword>
<feature type="domain" description="DUF7605" evidence="4">
    <location>
        <begin position="654"/>
        <end position="833"/>
    </location>
</feature>
<dbReference type="Pfam" id="PF00350">
    <property type="entry name" value="Dynamin_N"/>
    <property type="match status" value="1"/>
</dbReference>
<dbReference type="KEGG" id="tmn:UCRPA7_5272"/>
<dbReference type="GeneID" id="19325809"/>
<dbReference type="InterPro" id="IPR045063">
    <property type="entry name" value="Dynamin_N"/>
</dbReference>
<dbReference type="SUPFAM" id="SSF52540">
    <property type="entry name" value="P-loop containing nucleoside triphosphate hydrolases"/>
    <property type="match status" value="1"/>
</dbReference>
<keyword evidence="1" id="KW-0175">Coiled coil</keyword>
<sequence>MASQTQLGAGNAQKQLKGFKHRDPRFRWQHQINDSSQKLLLEVKEAAVNVAIEHGSRIARHIQTLIQASTSSNTPTTDVAIDELQDWINRYNAACSNHKNSQIYVGVAGSTGAGKTSILNALLDIQDILPASNEEASISAVCFVAWNDDDTAGHDFRAEVTFKDRDSFAKELDLFFLELKDAGDGEDDNGKNDSDASNEDEQDEEQVAADSATARGLSQVPAESIEWLEKIEDLCGLTEDEILNESTESLLDRNPEFLKLLGTTKVIHDSDAKAFATNVRPYLDASSAEHFEGGREFAASPLIKEVRIYMKADILRNGIILVDLPGLSDASESRQAIAQKYFSQLTLTVIVAPIRRGADEQTGCDLMSENQELSMQMDGKFHKKGFCVVLSMMDAIEVNGYLAQHKREAKNDEELQEKLDMLAKFTDNLKNLNEQRKKEHQKYRSLKAACNRANLNVAKASKSVRIRALQNYMHFWCIRARNRLLHNRIQRDFARRQKAIMSAKRKDLYDGTVNIFPVSASSYWAIPYAKKHGQDAPLGFPEVTYTGIPALKAWLQEATMEERSKHLGTTLNTFLGLFNGMKTWSSDEWINLQAHLDPAFIKRELLDKPLKELESKIDPIWRDLDNKINKIDPTAVKNKKATLNKCWNNCVAQVKRWNTKDPRKLRCKEKIHFHSYGASLNRHGGSFVSKGKGNVPYHWNIDLASIFLKIIVENWNAAFNEKIPDLEGPALTAIDKVWLAFLETLRNRAQFSVKDIIPLLDGQKDIMTDIKDEIQDKLEEVFRGISRSASNSHPDIPLYMQSRFKPAYLEALEHTKKGQLKARQAIIEAHAKEKSRSMYADAFTELESKVEDHMGELPDKFRDITAFAKRRIEKHITLLLSTVGTNNKSLHQADDDTKNFKEQSRRAVRGIIAEWDVLWRIGAFDESFLQSGSTNIPEQVTDGSILEDAAGKDKDGAEKDKDGDSDVDMDLDGDDEDDDLE</sequence>
<dbReference type="EMBL" id="KB933176">
    <property type="protein sequence ID" value="EON99211.1"/>
    <property type="molecule type" value="Genomic_DNA"/>
</dbReference>
<feature type="compositionally biased region" description="Acidic residues" evidence="2">
    <location>
        <begin position="196"/>
        <end position="207"/>
    </location>
</feature>
<evidence type="ECO:0000259" key="3">
    <source>
        <dbReference type="Pfam" id="PF00350"/>
    </source>
</evidence>
<dbReference type="RefSeq" id="XP_007916010.1">
    <property type="nucleotide sequence ID" value="XM_007917819.1"/>
</dbReference>
<protein>
    <recommendedName>
        <fullName evidence="7">Tat pathway signal sequence</fullName>
    </recommendedName>
</protein>
<feature type="compositionally biased region" description="Acidic residues" evidence="2">
    <location>
        <begin position="965"/>
        <end position="981"/>
    </location>
</feature>
<feature type="region of interest" description="Disordered" evidence="2">
    <location>
        <begin position="933"/>
        <end position="981"/>
    </location>
</feature>
<feature type="region of interest" description="Disordered" evidence="2">
    <location>
        <begin position="184"/>
        <end position="218"/>
    </location>
</feature>
<evidence type="ECO:0000256" key="1">
    <source>
        <dbReference type="SAM" id="Coils"/>
    </source>
</evidence>
<evidence type="ECO:0008006" key="7">
    <source>
        <dbReference type="Google" id="ProtNLM"/>
    </source>
</evidence>
<dbReference type="Gene3D" id="3.40.50.300">
    <property type="entry name" value="P-loop containing nucleotide triphosphate hydrolases"/>
    <property type="match status" value="1"/>
</dbReference>
<accession>R8BIS0</accession>
<evidence type="ECO:0000313" key="6">
    <source>
        <dbReference type="Proteomes" id="UP000014074"/>
    </source>
</evidence>
<dbReference type="PANTHER" id="PTHR36681:SF3">
    <property type="entry name" value="NUCLEAR GTPASE, GERMINAL CENTER-ASSOCIATED, TANDEM DUPLICATE 3"/>
    <property type="match status" value="1"/>
</dbReference>
<dbReference type="HOGENOM" id="CLU_005249_2_0_1"/>
<dbReference type="eggNOG" id="ENOG502QU12">
    <property type="taxonomic scope" value="Eukaryota"/>
</dbReference>
<evidence type="ECO:0000256" key="2">
    <source>
        <dbReference type="SAM" id="MobiDB-lite"/>
    </source>
</evidence>
<feature type="coiled-coil region" evidence="1">
    <location>
        <begin position="415"/>
        <end position="449"/>
    </location>
</feature>
<gene>
    <name evidence="5" type="ORF">UCRPA7_5272</name>
</gene>
<dbReference type="CDD" id="cd00882">
    <property type="entry name" value="Ras_like_GTPase"/>
    <property type="match status" value="1"/>
</dbReference>
<dbReference type="Proteomes" id="UP000014074">
    <property type="component" value="Unassembled WGS sequence"/>
</dbReference>
<feature type="compositionally biased region" description="Basic and acidic residues" evidence="2">
    <location>
        <begin position="184"/>
        <end position="194"/>
    </location>
</feature>
<evidence type="ECO:0000313" key="5">
    <source>
        <dbReference type="EMBL" id="EON99211.1"/>
    </source>
</evidence>
<dbReference type="PANTHER" id="PTHR36681">
    <property type="entry name" value="NUCLEAR GTPASE, GERMINAL CENTER-ASSOCIATED, TANDEM DUPLICATE 3"/>
    <property type="match status" value="1"/>
</dbReference>
<dbReference type="InterPro" id="IPR027417">
    <property type="entry name" value="P-loop_NTPase"/>
</dbReference>
<dbReference type="AlphaFoldDB" id="R8BIS0"/>
<organism evidence="5 6">
    <name type="scientific">Phaeoacremonium minimum (strain UCR-PA7)</name>
    <name type="common">Esca disease fungus</name>
    <name type="synonym">Togninia minima</name>
    <dbReference type="NCBI Taxonomy" id="1286976"/>
    <lineage>
        <taxon>Eukaryota</taxon>
        <taxon>Fungi</taxon>
        <taxon>Dikarya</taxon>
        <taxon>Ascomycota</taxon>
        <taxon>Pezizomycotina</taxon>
        <taxon>Sordariomycetes</taxon>
        <taxon>Sordariomycetidae</taxon>
        <taxon>Togniniales</taxon>
        <taxon>Togniniaceae</taxon>
        <taxon>Phaeoacremonium</taxon>
    </lineage>
</organism>
<name>R8BIS0_PHAM7</name>
<feature type="compositionally biased region" description="Basic and acidic residues" evidence="2">
    <location>
        <begin position="949"/>
        <end position="964"/>
    </location>
</feature>